<feature type="compositionally biased region" description="Low complexity" evidence="13">
    <location>
        <begin position="928"/>
        <end position="943"/>
    </location>
</feature>
<feature type="transmembrane region" description="Helical" evidence="14">
    <location>
        <begin position="753"/>
        <end position="773"/>
    </location>
</feature>
<dbReference type="GO" id="GO:0016020">
    <property type="term" value="C:membrane"/>
    <property type="evidence" value="ECO:0007669"/>
    <property type="project" value="UniProtKB-SubCell"/>
</dbReference>
<dbReference type="SUPFAM" id="SSF48208">
    <property type="entry name" value="Six-hairpin glycosidases"/>
    <property type="match status" value="1"/>
</dbReference>
<proteinExistence type="inferred from homology"/>
<dbReference type="Gene3D" id="1.50.10.10">
    <property type="match status" value="1"/>
</dbReference>
<evidence type="ECO:0000256" key="3">
    <source>
        <dbReference type="ARBA" id="ARBA00007072"/>
    </source>
</evidence>
<feature type="region of interest" description="Disordered" evidence="13">
    <location>
        <begin position="188"/>
        <end position="215"/>
    </location>
</feature>
<feature type="transmembrane region" description="Helical" evidence="14">
    <location>
        <begin position="604"/>
        <end position="627"/>
    </location>
</feature>
<dbReference type="GO" id="GO:0016757">
    <property type="term" value="F:glycosyltransferase activity"/>
    <property type="evidence" value="ECO:0007669"/>
    <property type="project" value="UniProtKB-KW"/>
</dbReference>
<dbReference type="InterPro" id="IPR012341">
    <property type="entry name" value="6hp_glycosidase-like_sf"/>
</dbReference>
<evidence type="ECO:0000256" key="5">
    <source>
        <dbReference type="ARBA" id="ARBA00022676"/>
    </source>
</evidence>
<feature type="transmembrane region" description="Helical" evidence="14">
    <location>
        <begin position="261"/>
        <end position="283"/>
    </location>
</feature>
<dbReference type="Pfam" id="PF13632">
    <property type="entry name" value="Glyco_trans_2_3"/>
    <property type="match status" value="1"/>
</dbReference>
<feature type="transmembrane region" description="Helical" evidence="14">
    <location>
        <begin position="230"/>
        <end position="249"/>
    </location>
</feature>
<dbReference type="PANTHER" id="PTHR43867">
    <property type="entry name" value="CELLULOSE SYNTHASE CATALYTIC SUBUNIT A [UDP-FORMING]"/>
    <property type="match status" value="1"/>
</dbReference>
<evidence type="ECO:0000256" key="4">
    <source>
        <dbReference type="ARBA" id="ARBA00012601"/>
    </source>
</evidence>
<reference evidence="17" key="1">
    <citation type="submission" date="2021-01" db="EMBL/GenBank/DDBJ databases">
        <authorList>
            <person name="Eckstrom K.M.E."/>
        </authorList>
    </citation>
    <scope>NUCLEOTIDE SEQUENCE</scope>
    <source>
        <strain evidence="17">UVCC 0001</strain>
    </source>
</reference>
<keyword evidence="10 14" id="KW-0472">Membrane</keyword>
<evidence type="ECO:0000256" key="10">
    <source>
        <dbReference type="ARBA" id="ARBA00023136"/>
    </source>
</evidence>
<dbReference type="Pfam" id="PF00759">
    <property type="entry name" value="Glyco_hydro_9"/>
    <property type="match status" value="1"/>
</dbReference>
<dbReference type="EMBL" id="JASFZW010000003">
    <property type="protein sequence ID" value="KAK2079194.1"/>
    <property type="molecule type" value="Genomic_DNA"/>
</dbReference>
<dbReference type="Gene3D" id="3.90.550.10">
    <property type="entry name" value="Spore Coat Polysaccharide Biosynthesis Protein SpsA, Chain A"/>
    <property type="match status" value="1"/>
</dbReference>
<evidence type="ECO:0000256" key="7">
    <source>
        <dbReference type="ARBA" id="ARBA00022692"/>
    </source>
</evidence>
<dbReference type="Proteomes" id="UP001255856">
    <property type="component" value="Unassembled WGS sequence"/>
</dbReference>
<keyword evidence="11" id="KW-0119">Carbohydrate metabolism</keyword>
<name>A0AAD9IL83_PROWI</name>
<feature type="transmembrane region" description="Helical" evidence="14">
    <location>
        <begin position="688"/>
        <end position="710"/>
    </location>
</feature>
<dbReference type="InterPro" id="IPR001701">
    <property type="entry name" value="Glyco_hydro_9"/>
</dbReference>
<feature type="compositionally biased region" description="Low complexity" evidence="13">
    <location>
        <begin position="950"/>
        <end position="959"/>
    </location>
</feature>
<evidence type="ECO:0000256" key="13">
    <source>
        <dbReference type="SAM" id="MobiDB-lite"/>
    </source>
</evidence>
<gene>
    <name evidence="17" type="ORF">QBZ16_002885</name>
</gene>
<dbReference type="InterPro" id="IPR001173">
    <property type="entry name" value="Glyco_trans_2-like"/>
</dbReference>
<keyword evidence="18" id="KW-1185">Reference proteome</keyword>
<evidence type="ECO:0000256" key="1">
    <source>
        <dbReference type="ARBA" id="ARBA00000966"/>
    </source>
</evidence>
<dbReference type="InterPro" id="IPR008928">
    <property type="entry name" value="6-hairpin_glycosidase_sf"/>
</dbReference>
<comment type="catalytic activity">
    <reaction evidence="1">
        <text>Endohydrolysis of (1-&gt;4)-beta-D-glucosidic linkages in cellulose, lichenin and cereal beta-D-glucans.</text>
        <dbReference type="EC" id="3.2.1.4"/>
    </reaction>
</comment>
<evidence type="ECO:0000259" key="15">
    <source>
        <dbReference type="Pfam" id="PF00759"/>
    </source>
</evidence>
<feature type="region of interest" description="Disordered" evidence="13">
    <location>
        <begin position="41"/>
        <end position="62"/>
    </location>
</feature>
<organism evidence="17 18">
    <name type="scientific">Prototheca wickerhamii</name>
    <dbReference type="NCBI Taxonomy" id="3111"/>
    <lineage>
        <taxon>Eukaryota</taxon>
        <taxon>Viridiplantae</taxon>
        <taxon>Chlorophyta</taxon>
        <taxon>core chlorophytes</taxon>
        <taxon>Trebouxiophyceae</taxon>
        <taxon>Chlorellales</taxon>
        <taxon>Chlorellaceae</taxon>
        <taxon>Prototheca</taxon>
    </lineage>
</organism>
<comment type="subcellular location">
    <subcellularLocation>
        <location evidence="2">Membrane</location>
        <topology evidence="2">Multi-pass membrane protein</topology>
    </subcellularLocation>
</comment>
<dbReference type="GO" id="GO:0008810">
    <property type="term" value="F:cellulase activity"/>
    <property type="evidence" value="ECO:0007669"/>
    <property type="project" value="UniProtKB-EC"/>
</dbReference>
<protein>
    <recommendedName>
        <fullName evidence="4">cellulase</fullName>
        <ecNumber evidence="4">3.2.1.4</ecNumber>
    </recommendedName>
</protein>
<evidence type="ECO:0000313" key="18">
    <source>
        <dbReference type="Proteomes" id="UP001255856"/>
    </source>
</evidence>
<feature type="compositionally biased region" description="Low complexity" evidence="13">
    <location>
        <begin position="856"/>
        <end position="898"/>
    </location>
</feature>
<feature type="domain" description="Glycoside hydrolase family 9" evidence="15">
    <location>
        <begin position="962"/>
        <end position="1368"/>
    </location>
</feature>
<evidence type="ECO:0000256" key="2">
    <source>
        <dbReference type="ARBA" id="ARBA00004141"/>
    </source>
</evidence>
<feature type="region of interest" description="Disordered" evidence="13">
    <location>
        <begin position="856"/>
        <end position="905"/>
    </location>
</feature>
<keyword evidence="8 14" id="KW-1133">Transmembrane helix</keyword>
<feature type="compositionally biased region" description="Basic and acidic residues" evidence="13">
    <location>
        <begin position="191"/>
        <end position="200"/>
    </location>
</feature>
<evidence type="ECO:0000259" key="16">
    <source>
        <dbReference type="Pfam" id="PF13632"/>
    </source>
</evidence>
<keyword evidence="12" id="KW-0624">Polysaccharide degradation</keyword>
<feature type="domain" description="Glycosyltransferase 2-like" evidence="16">
    <location>
        <begin position="409"/>
        <end position="610"/>
    </location>
</feature>
<keyword evidence="5" id="KW-0328">Glycosyltransferase</keyword>
<evidence type="ECO:0000256" key="11">
    <source>
        <dbReference type="ARBA" id="ARBA00023277"/>
    </source>
</evidence>
<feature type="compositionally biased region" description="Acidic residues" evidence="13">
    <location>
        <begin position="201"/>
        <end position="215"/>
    </location>
</feature>
<keyword evidence="9" id="KW-0136">Cellulose degradation</keyword>
<sequence>MTNNLMEIFDQMSSKTAAVPSGAAINRRGDSVSTITDLEAGEAKTVDASSPAPPSGPASAEADAMNNTQMRRLTTSIVDVLRQLQASGAAAQMSKDEDPEVVVARHLHALGKDDGMLPDNVSELSLDDKLSLISGGTSTSGKESYASLSSHTALLKGWGGLKTDEEYKGDTVHPWFIDLSTGQPAVARIPRGADGRTPREGEEDEEEEEEEEEEDYGIPAILVKKRRMNIWGSFVAVFYLAAFFFYVYIRIAYTLGLGSLLWYGALMLGVEILGALAQLPYAVCLMMRVVNNRPAEPDEKGVVRTQAPYHIRVFVPCYKEPLDVVAKTVMAALFAAVPANCQRTVYLLDDGRDAEKRKFMHSLRVPNAVYVSGRKRAKGEMNGKSANINNCAKQLYPGDGAAIPLTEVICVFDADQVPNADFYLKMVPMLDGGRDVGMVLSPQTFYNLNPEGDVFNHANVHFWDYTQPGYDALGLISCTGTNFLVRARAFADAGWFPEWTLTEDFALGIELKKRQWQCRYVQEYLAIGEAPEEVRNCFQQRSRWSKGHFQTFFSGHNPIIQRGLSPLMRWMYGSVILAYFSAFLGVPLLMLVPMVTVWFGAFPIVINFWAAVCITVFYGATILLNFYTHSLAHVKSMWFTGVANNILWFAFFKAMYRSTIGKFIDGNIVFKVTAKGLQRVGALPLRDVWMATLFFITMLVTLIFGLVHYAKGPSSTPLCISLIFMALNLLPNYLLLQYALFRRPGFFNVVCRVVMFLMTFLTIFGVTLVWVLYPRSYSYSGALQDSITFLDTQRVGTLPADYPISWRGTALTQEAKSVIWVSYNNTVNSATGVPVASGTSPSSLFGSLTAPSLSSSSPSAASTPLTASTPTSAAASPSTMAVSPSTTPTTTTTTTPSSDDPFASLNGRRLLADADPFANLVWSPVAGASPSASGSSPSSLITSFPPPSTTNPSSSSTKSVPQAVKLGATWDLEGGYVTGMAAGNFKATLPIAFTSTLMSWAYQTYGEAIADAGSSASLLDNLRWSTDYLLKTVQTTSNTTYILSRIGNIQQEELNWYRLEDYTADRPAYVVDMAKGASDLGGQVAAALASASIVFNASGDAAYAAELLTKAKAVYDIASTDLGHYSVQDWNISKVYNSSTFYDDLAWSSSWLYKATGEQQYLTNMYSQYVNHLEYESSVSDFKYAFDWDNVFWPTNVLLAQETGGVTFQSQSELFLKSWICSDLAANYTLKGRAYNPMSAPLGSTMNTAFAALAYADSLNDPGSTRVFEYQCWGLSQIRYVLGDSGRSLVVGFGKNPPKRTQDRDAACPAEPEVCNRVTGLLSPDPDTHTLTGALVYGTASSDNFVDTRDTTAAYVGVENNAGLIGALAGASKLPSGLWEQCLQQYGIFRRSDICGTYINV</sequence>
<evidence type="ECO:0000256" key="6">
    <source>
        <dbReference type="ARBA" id="ARBA00022679"/>
    </source>
</evidence>
<evidence type="ECO:0000313" key="17">
    <source>
        <dbReference type="EMBL" id="KAK2079194.1"/>
    </source>
</evidence>
<keyword evidence="6" id="KW-0808">Transferase</keyword>
<feature type="transmembrane region" description="Helical" evidence="14">
    <location>
        <begin position="570"/>
        <end position="592"/>
    </location>
</feature>
<evidence type="ECO:0000256" key="14">
    <source>
        <dbReference type="SAM" id="Phobius"/>
    </source>
</evidence>
<dbReference type="GO" id="GO:0030245">
    <property type="term" value="P:cellulose catabolic process"/>
    <property type="evidence" value="ECO:0007669"/>
    <property type="project" value="UniProtKB-KW"/>
</dbReference>
<accession>A0AAD9IL83</accession>
<dbReference type="InterPro" id="IPR029044">
    <property type="entry name" value="Nucleotide-diphossugar_trans"/>
</dbReference>
<dbReference type="InterPro" id="IPR050321">
    <property type="entry name" value="Glycosyltr_2/OpgH_subfam"/>
</dbReference>
<keyword evidence="7 14" id="KW-0812">Transmembrane</keyword>
<comment type="caution">
    <text evidence="17">The sequence shown here is derived from an EMBL/GenBank/DDBJ whole genome shotgun (WGS) entry which is preliminary data.</text>
</comment>
<feature type="region of interest" description="Disordered" evidence="13">
    <location>
        <begin position="928"/>
        <end position="960"/>
    </location>
</feature>
<evidence type="ECO:0000256" key="12">
    <source>
        <dbReference type="ARBA" id="ARBA00023326"/>
    </source>
</evidence>
<evidence type="ECO:0000256" key="8">
    <source>
        <dbReference type="ARBA" id="ARBA00022989"/>
    </source>
</evidence>
<dbReference type="SUPFAM" id="SSF53448">
    <property type="entry name" value="Nucleotide-diphospho-sugar transferases"/>
    <property type="match status" value="1"/>
</dbReference>
<feature type="transmembrane region" description="Helical" evidence="14">
    <location>
        <begin position="722"/>
        <end position="741"/>
    </location>
</feature>
<dbReference type="EC" id="3.2.1.4" evidence="4"/>
<dbReference type="PANTHER" id="PTHR43867:SF2">
    <property type="entry name" value="CELLULOSE SYNTHASE CATALYTIC SUBUNIT A [UDP-FORMING]"/>
    <property type="match status" value="1"/>
</dbReference>
<evidence type="ECO:0000256" key="9">
    <source>
        <dbReference type="ARBA" id="ARBA00023001"/>
    </source>
</evidence>
<comment type="similarity">
    <text evidence="3">Belongs to the glycosyl hydrolase 9 (cellulase E) family.</text>
</comment>